<feature type="domain" description="Protein kinase" evidence="19">
    <location>
        <begin position="72"/>
        <end position="325"/>
    </location>
</feature>
<dbReference type="Proteomes" id="UP000249390">
    <property type="component" value="Unassembled WGS sequence"/>
</dbReference>
<evidence type="ECO:0000256" key="2">
    <source>
        <dbReference type="ARBA" id="ARBA00012513"/>
    </source>
</evidence>
<dbReference type="SUPFAM" id="SSF56112">
    <property type="entry name" value="Protein kinase-like (PK-like)"/>
    <property type="match status" value="1"/>
</dbReference>
<keyword evidence="8" id="KW-0418">Kinase</keyword>
<evidence type="ECO:0000256" key="16">
    <source>
        <dbReference type="PROSITE-ProRule" id="PRU10141"/>
    </source>
</evidence>
<evidence type="ECO:0000256" key="10">
    <source>
        <dbReference type="ARBA" id="ARBA00022989"/>
    </source>
</evidence>
<dbReference type="EC" id="2.7.11.1" evidence="2"/>
<organism evidence="20 21">
    <name type="scientific">Cuscuta australis</name>
    <dbReference type="NCBI Taxonomy" id="267555"/>
    <lineage>
        <taxon>Eukaryota</taxon>
        <taxon>Viridiplantae</taxon>
        <taxon>Streptophyta</taxon>
        <taxon>Embryophyta</taxon>
        <taxon>Tracheophyta</taxon>
        <taxon>Spermatophyta</taxon>
        <taxon>Magnoliopsida</taxon>
        <taxon>eudicotyledons</taxon>
        <taxon>Gunneridae</taxon>
        <taxon>Pentapetalae</taxon>
        <taxon>asterids</taxon>
        <taxon>lamiids</taxon>
        <taxon>Solanales</taxon>
        <taxon>Convolvulaceae</taxon>
        <taxon>Cuscuteae</taxon>
        <taxon>Cuscuta</taxon>
        <taxon>Cuscuta subgen. Grammica</taxon>
        <taxon>Cuscuta sect. Cleistogrammica</taxon>
    </lineage>
</organism>
<keyword evidence="11 18" id="KW-0472">Membrane</keyword>
<dbReference type="Gene3D" id="1.10.510.10">
    <property type="entry name" value="Transferase(Phosphotransferase) domain 1"/>
    <property type="match status" value="1"/>
</dbReference>
<comment type="catalytic activity">
    <reaction evidence="14">
        <text>L-threonyl-[protein] + ATP = O-phospho-L-threonyl-[protein] + ADP + H(+)</text>
        <dbReference type="Rhea" id="RHEA:46608"/>
        <dbReference type="Rhea" id="RHEA-COMP:11060"/>
        <dbReference type="Rhea" id="RHEA-COMP:11605"/>
        <dbReference type="ChEBI" id="CHEBI:15378"/>
        <dbReference type="ChEBI" id="CHEBI:30013"/>
        <dbReference type="ChEBI" id="CHEBI:30616"/>
        <dbReference type="ChEBI" id="CHEBI:61977"/>
        <dbReference type="ChEBI" id="CHEBI:456216"/>
        <dbReference type="EC" id="2.7.11.1"/>
    </reaction>
</comment>
<feature type="binding site" evidence="16">
    <location>
        <position position="100"/>
    </location>
    <ligand>
        <name>ATP</name>
        <dbReference type="ChEBI" id="CHEBI:30616"/>
    </ligand>
</feature>
<dbReference type="FunFam" id="1.10.510.10:FF:000287">
    <property type="entry name" value="probable LRR receptor-like serine/threonine-protein kinase RKF3"/>
    <property type="match status" value="1"/>
</dbReference>
<comment type="similarity">
    <text evidence="17">Belongs to the protein kinase superfamily.</text>
</comment>
<dbReference type="SMART" id="SM00220">
    <property type="entry name" value="S_TKc"/>
    <property type="match status" value="1"/>
</dbReference>
<comment type="caution">
    <text evidence="20">The sequence shown here is derived from an EMBL/GenBank/DDBJ whole genome shotgun (WGS) entry which is preliminary data.</text>
</comment>
<evidence type="ECO:0000256" key="12">
    <source>
        <dbReference type="ARBA" id="ARBA00023170"/>
    </source>
</evidence>
<keyword evidence="21" id="KW-1185">Reference proteome</keyword>
<keyword evidence="5 18" id="KW-0812">Transmembrane</keyword>
<dbReference type="GO" id="GO:0004674">
    <property type="term" value="F:protein serine/threonine kinase activity"/>
    <property type="evidence" value="ECO:0007669"/>
    <property type="project" value="UniProtKB-KW"/>
</dbReference>
<keyword evidence="6" id="KW-0732">Signal</keyword>
<keyword evidence="3 17" id="KW-0723">Serine/threonine-protein kinase</keyword>
<reference evidence="20 21" key="1">
    <citation type="submission" date="2018-06" db="EMBL/GenBank/DDBJ databases">
        <title>The Genome of Cuscuta australis (Dodder) Provides Insight into the Evolution of Plant Parasitism.</title>
        <authorList>
            <person name="Liu H."/>
        </authorList>
    </citation>
    <scope>NUCLEOTIDE SEQUENCE [LARGE SCALE GENOMIC DNA]</scope>
    <source>
        <strain evidence="21">cv. Yunnan</strain>
        <tissue evidence="20">Vines</tissue>
    </source>
</reference>
<dbReference type="PROSITE" id="PS00107">
    <property type="entry name" value="PROTEIN_KINASE_ATP"/>
    <property type="match status" value="1"/>
</dbReference>
<evidence type="ECO:0000256" key="1">
    <source>
        <dbReference type="ARBA" id="ARBA00004479"/>
    </source>
</evidence>
<dbReference type="InterPro" id="IPR000719">
    <property type="entry name" value="Prot_kinase_dom"/>
</dbReference>
<name>A0A328DN04_9ASTE</name>
<evidence type="ECO:0000256" key="7">
    <source>
        <dbReference type="ARBA" id="ARBA00022741"/>
    </source>
</evidence>
<evidence type="ECO:0000256" key="4">
    <source>
        <dbReference type="ARBA" id="ARBA00022679"/>
    </source>
</evidence>
<evidence type="ECO:0000256" key="15">
    <source>
        <dbReference type="ARBA" id="ARBA00048679"/>
    </source>
</evidence>
<dbReference type="InterPro" id="IPR008271">
    <property type="entry name" value="Ser/Thr_kinase_AS"/>
</dbReference>
<dbReference type="InterPro" id="IPR011009">
    <property type="entry name" value="Kinase-like_dom_sf"/>
</dbReference>
<keyword evidence="7 16" id="KW-0547">Nucleotide-binding</keyword>
<dbReference type="PROSITE" id="PS50011">
    <property type="entry name" value="PROTEIN_KINASE_DOM"/>
    <property type="match status" value="1"/>
</dbReference>
<dbReference type="InterPro" id="IPR052059">
    <property type="entry name" value="CR_Ser/Thr_kinase"/>
</dbReference>
<feature type="transmembrane region" description="Helical" evidence="18">
    <location>
        <begin position="6"/>
        <end position="29"/>
    </location>
</feature>
<evidence type="ECO:0000256" key="11">
    <source>
        <dbReference type="ARBA" id="ARBA00023136"/>
    </source>
</evidence>
<dbReference type="Pfam" id="PF00069">
    <property type="entry name" value="Pkinase"/>
    <property type="match status" value="1"/>
</dbReference>
<comment type="subcellular location">
    <subcellularLocation>
        <location evidence="1">Membrane</location>
        <topology evidence="1">Single-pass type I membrane protein</topology>
    </subcellularLocation>
</comment>
<dbReference type="EMBL" id="NQVE01000119">
    <property type="protein sequence ID" value="RAL46984.1"/>
    <property type="molecule type" value="Genomic_DNA"/>
</dbReference>
<accession>A0A328DN04</accession>
<dbReference type="AlphaFoldDB" id="A0A328DN04"/>
<keyword evidence="10 18" id="KW-1133">Transmembrane helix</keyword>
<gene>
    <name evidence="20" type="ORF">DM860_017025</name>
</gene>
<dbReference type="Gene3D" id="3.30.200.20">
    <property type="entry name" value="Phosphorylase Kinase, domain 1"/>
    <property type="match status" value="1"/>
</dbReference>
<evidence type="ECO:0000313" key="20">
    <source>
        <dbReference type="EMBL" id="RAL46984.1"/>
    </source>
</evidence>
<evidence type="ECO:0000313" key="21">
    <source>
        <dbReference type="Proteomes" id="UP000249390"/>
    </source>
</evidence>
<keyword evidence="13" id="KW-0325">Glycoprotein</keyword>
<evidence type="ECO:0000256" key="14">
    <source>
        <dbReference type="ARBA" id="ARBA00047899"/>
    </source>
</evidence>
<dbReference type="CDD" id="cd14066">
    <property type="entry name" value="STKc_IRAK"/>
    <property type="match status" value="1"/>
</dbReference>
<evidence type="ECO:0000256" key="13">
    <source>
        <dbReference type="ARBA" id="ARBA00023180"/>
    </source>
</evidence>
<sequence>MGLRLLQFIFVAAGCIVLSLIFVSIRVLLGTVSRKRTRRRLSSIAVPESVTFDPTDISRIDMCELVHATRDFSPDLVIGDGGFGLVYKAELSSGLHVAVKRLSADAFQGFREFRAEMETLGKIRHPNIVKMIGYCSAGPDRVLIYELAMNGSLDQWLHPTASESEPLTWETRAKIVKGVARGLAYMHGLETPIIHRDIKASNVLLDEDFESKIADFGLARRMEGSRMHVSTQVAGTMGYMPPEYIHGAAMATKMGDVYSFGVLMLETVTGRRPNFPFAGEDGRETRLVEWAGAMIAQNRHRDIIDPSLASSVYNNPNENEMRRYLGIATMCSSETWKARPTMKDVTLMFDNQCSSS</sequence>
<dbReference type="InterPro" id="IPR017441">
    <property type="entry name" value="Protein_kinase_ATP_BS"/>
</dbReference>
<evidence type="ECO:0000256" key="18">
    <source>
        <dbReference type="SAM" id="Phobius"/>
    </source>
</evidence>
<dbReference type="GO" id="GO:0005524">
    <property type="term" value="F:ATP binding"/>
    <property type="evidence" value="ECO:0007669"/>
    <property type="project" value="UniProtKB-UniRule"/>
</dbReference>
<comment type="catalytic activity">
    <reaction evidence="15">
        <text>L-seryl-[protein] + ATP = O-phospho-L-seryl-[protein] + ADP + H(+)</text>
        <dbReference type="Rhea" id="RHEA:17989"/>
        <dbReference type="Rhea" id="RHEA-COMP:9863"/>
        <dbReference type="Rhea" id="RHEA-COMP:11604"/>
        <dbReference type="ChEBI" id="CHEBI:15378"/>
        <dbReference type="ChEBI" id="CHEBI:29999"/>
        <dbReference type="ChEBI" id="CHEBI:30616"/>
        <dbReference type="ChEBI" id="CHEBI:83421"/>
        <dbReference type="ChEBI" id="CHEBI:456216"/>
        <dbReference type="EC" id="2.7.11.1"/>
    </reaction>
</comment>
<keyword evidence="12" id="KW-0675">Receptor</keyword>
<dbReference type="PROSITE" id="PS00108">
    <property type="entry name" value="PROTEIN_KINASE_ST"/>
    <property type="match status" value="1"/>
</dbReference>
<evidence type="ECO:0000259" key="19">
    <source>
        <dbReference type="PROSITE" id="PS50011"/>
    </source>
</evidence>
<evidence type="ECO:0000256" key="3">
    <source>
        <dbReference type="ARBA" id="ARBA00022527"/>
    </source>
</evidence>
<protein>
    <recommendedName>
        <fullName evidence="2">non-specific serine/threonine protein kinase</fullName>
        <ecNumber evidence="2">2.7.11.1</ecNumber>
    </recommendedName>
</protein>
<evidence type="ECO:0000256" key="8">
    <source>
        <dbReference type="ARBA" id="ARBA00022777"/>
    </source>
</evidence>
<keyword evidence="4" id="KW-0808">Transferase</keyword>
<dbReference type="FunFam" id="3.30.200.20:FF:000745">
    <property type="entry name" value="Phytosulfokine receptor 2"/>
    <property type="match status" value="1"/>
</dbReference>
<dbReference type="GO" id="GO:0016020">
    <property type="term" value="C:membrane"/>
    <property type="evidence" value="ECO:0007669"/>
    <property type="project" value="UniProtKB-SubCell"/>
</dbReference>
<dbReference type="PANTHER" id="PTHR47973">
    <property type="entry name" value="CYSTEINE-RICH RECEPTOR-LIKE PROTEIN KINASE 3"/>
    <property type="match status" value="1"/>
</dbReference>
<proteinExistence type="inferred from homology"/>
<keyword evidence="9 16" id="KW-0067">ATP-binding</keyword>
<evidence type="ECO:0000256" key="9">
    <source>
        <dbReference type="ARBA" id="ARBA00022840"/>
    </source>
</evidence>
<evidence type="ECO:0000256" key="17">
    <source>
        <dbReference type="RuleBase" id="RU000304"/>
    </source>
</evidence>
<dbReference type="PROSITE" id="PS51257">
    <property type="entry name" value="PROKAR_LIPOPROTEIN"/>
    <property type="match status" value="1"/>
</dbReference>
<evidence type="ECO:0000256" key="6">
    <source>
        <dbReference type="ARBA" id="ARBA00022729"/>
    </source>
</evidence>
<evidence type="ECO:0000256" key="5">
    <source>
        <dbReference type="ARBA" id="ARBA00022692"/>
    </source>
</evidence>